<accession>A9FZU4</accession>
<dbReference type="KEGG" id="scl:sce8621"/>
<evidence type="ECO:0000256" key="1">
    <source>
        <dbReference type="SAM" id="MobiDB-lite"/>
    </source>
</evidence>
<gene>
    <name evidence="2" type="ordered locus">sce8621</name>
</gene>
<feature type="compositionally biased region" description="Low complexity" evidence="1">
    <location>
        <begin position="35"/>
        <end position="46"/>
    </location>
</feature>
<dbReference type="RefSeq" id="WP_012241230.1">
    <property type="nucleotide sequence ID" value="NC_010162.1"/>
</dbReference>
<proteinExistence type="predicted"/>
<dbReference type="HOGENOM" id="CLU_3189115_0_0_7"/>
<dbReference type="Proteomes" id="UP000002139">
    <property type="component" value="Chromosome"/>
</dbReference>
<dbReference type="STRING" id="448385.sce8621"/>
<name>A9FZU4_SORC5</name>
<dbReference type="EMBL" id="AM746676">
    <property type="protein sequence ID" value="CAN98791.1"/>
    <property type="molecule type" value="Genomic_DNA"/>
</dbReference>
<evidence type="ECO:0000313" key="2">
    <source>
        <dbReference type="EMBL" id="CAN98791.1"/>
    </source>
</evidence>
<keyword evidence="3" id="KW-1185">Reference proteome</keyword>
<sequence length="46" mass="5044">MPQKPAVRAKKKRRDTKRLANWRAKKELQSAQGTPAEPAAAARSGS</sequence>
<protein>
    <submittedName>
        <fullName evidence="2">Uncharacterized protein</fullName>
    </submittedName>
</protein>
<organism evidence="2 3">
    <name type="scientific">Sorangium cellulosum (strain So ce56)</name>
    <name type="common">Polyangium cellulosum (strain So ce56)</name>
    <dbReference type="NCBI Taxonomy" id="448385"/>
    <lineage>
        <taxon>Bacteria</taxon>
        <taxon>Pseudomonadati</taxon>
        <taxon>Myxococcota</taxon>
        <taxon>Polyangia</taxon>
        <taxon>Polyangiales</taxon>
        <taxon>Polyangiaceae</taxon>
        <taxon>Sorangium</taxon>
    </lineage>
</organism>
<feature type="compositionally biased region" description="Basic residues" evidence="1">
    <location>
        <begin position="7"/>
        <end position="16"/>
    </location>
</feature>
<evidence type="ECO:0000313" key="3">
    <source>
        <dbReference type="Proteomes" id="UP000002139"/>
    </source>
</evidence>
<dbReference type="AlphaFoldDB" id="A9FZU4"/>
<reference evidence="2 3" key="1">
    <citation type="journal article" date="2007" name="Nat. Biotechnol.">
        <title>Complete genome sequence of the myxobacterium Sorangium cellulosum.</title>
        <authorList>
            <person name="Schneiker S."/>
            <person name="Perlova O."/>
            <person name="Kaiser O."/>
            <person name="Gerth K."/>
            <person name="Alici A."/>
            <person name="Altmeyer M.O."/>
            <person name="Bartels D."/>
            <person name="Bekel T."/>
            <person name="Beyer S."/>
            <person name="Bode E."/>
            <person name="Bode H.B."/>
            <person name="Bolten C.J."/>
            <person name="Choudhuri J.V."/>
            <person name="Doss S."/>
            <person name="Elnakady Y.A."/>
            <person name="Frank B."/>
            <person name="Gaigalat L."/>
            <person name="Goesmann A."/>
            <person name="Groeger C."/>
            <person name="Gross F."/>
            <person name="Jelsbak L."/>
            <person name="Jelsbak L."/>
            <person name="Kalinowski J."/>
            <person name="Kegler C."/>
            <person name="Knauber T."/>
            <person name="Konietzny S."/>
            <person name="Kopp M."/>
            <person name="Krause L."/>
            <person name="Krug D."/>
            <person name="Linke B."/>
            <person name="Mahmud T."/>
            <person name="Martinez-Arias R."/>
            <person name="McHardy A.C."/>
            <person name="Merai M."/>
            <person name="Meyer F."/>
            <person name="Mormann S."/>
            <person name="Munoz-Dorado J."/>
            <person name="Perez J."/>
            <person name="Pradella S."/>
            <person name="Rachid S."/>
            <person name="Raddatz G."/>
            <person name="Rosenau F."/>
            <person name="Rueckert C."/>
            <person name="Sasse F."/>
            <person name="Scharfe M."/>
            <person name="Schuster S.C."/>
            <person name="Suen G."/>
            <person name="Treuner-Lange A."/>
            <person name="Velicer G.J."/>
            <person name="Vorholter F.-J."/>
            <person name="Weissman K.J."/>
            <person name="Welch R.D."/>
            <person name="Wenzel S.C."/>
            <person name="Whitworth D.E."/>
            <person name="Wilhelm S."/>
            <person name="Wittmann C."/>
            <person name="Bloecker H."/>
            <person name="Puehler A."/>
            <person name="Mueller R."/>
        </authorList>
    </citation>
    <scope>NUCLEOTIDE SEQUENCE [LARGE SCALE GENOMIC DNA]</scope>
    <source>
        <strain evidence="3">So ce56</strain>
    </source>
</reference>
<feature type="region of interest" description="Disordered" evidence="1">
    <location>
        <begin position="1"/>
        <end position="46"/>
    </location>
</feature>